<comment type="caution">
    <text evidence="2">The sequence shown here is derived from an EMBL/GenBank/DDBJ whole genome shotgun (WGS) entry which is preliminary data.</text>
</comment>
<dbReference type="OrthoDB" id="157777at2"/>
<feature type="transmembrane region" description="Helical" evidence="1">
    <location>
        <begin position="205"/>
        <end position="223"/>
    </location>
</feature>
<keyword evidence="1" id="KW-1133">Transmembrane helix</keyword>
<name>E1IC15_9CHLR</name>
<sequence>MTMREYLAPPQRRIALAVGIGLLAAIAAYVRLVVADLVAADFTWAWRGAQVLLAGENPYQTIRPTGAYPYNDFLYYPLTALLLAVPVAWLPGPVAGAILLGLGSGLLAWGLVQREQYHSLVLFFSPPYLFALLMGQWSPLITAAAFIPSLGLVLSAKPNLGLPMLLVYPSRKQWLLCAALVLLSLIVLPTWPWDMLANLSTHINYIPLLTWYGPLLLLALPFWRHTEARLLLAMALVPQRLVYDQLALWLIPQTPRQSLLLLICMTLGLLIGITLDMGELALTTAYLPALGIVLWQRRERWWRWK</sequence>
<dbReference type="AlphaFoldDB" id="E1IC15"/>
<feature type="transmembrane region" description="Helical" evidence="1">
    <location>
        <begin position="174"/>
        <end position="193"/>
    </location>
</feature>
<evidence type="ECO:0000256" key="1">
    <source>
        <dbReference type="SAM" id="Phobius"/>
    </source>
</evidence>
<keyword evidence="3" id="KW-1185">Reference proteome</keyword>
<dbReference type="eggNOG" id="ENOG5030STK">
    <property type="taxonomic scope" value="Bacteria"/>
</dbReference>
<evidence type="ECO:0000313" key="3">
    <source>
        <dbReference type="Proteomes" id="UP000054010"/>
    </source>
</evidence>
<gene>
    <name evidence="2" type="ORF">OSCT_0866</name>
</gene>
<reference evidence="2 3" key="1">
    <citation type="journal article" date="2011" name="J. Bacteriol.">
        <title>Draft genome sequence of the anoxygenic filamentous phototrophic bacterium Oscillochloris trichoides subsp. DG-6.</title>
        <authorList>
            <person name="Kuznetsov B.B."/>
            <person name="Ivanovsky R.N."/>
            <person name="Keppen O.I."/>
            <person name="Sukhacheva M.V."/>
            <person name="Bumazhkin B.K."/>
            <person name="Patutina E.O."/>
            <person name="Beletsky A.V."/>
            <person name="Mardanov A.V."/>
            <person name="Baslerov R.V."/>
            <person name="Panteleeva A.N."/>
            <person name="Kolganova T.V."/>
            <person name="Ravin N.V."/>
            <person name="Skryabin K.G."/>
        </authorList>
    </citation>
    <scope>NUCLEOTIDE SEQUENCE [LARGE SCALE GENOMIC DNA]</scope>
    <source>
        <strain evidence="2 3">DG-6</strain>
    </source>
</reference>
<feature type="transmembrane region" description="Helical" evidence="1">
    <location>
        <begin position="258"/>
        <end position="274"/>
    </location>
</feature>
<evidence type="ECO:0008006" key="4">
    <source>
        <dbReference type="Google" id="ProtNLM"/>
    </source>
</evidence>
<proteinExistence type="predicted"/>
<accession>E1IC15</accession>
<keyword evidence="1" id="KW-0812">Transmembrane</keyword>
<protein>
    <recommendedName>
        <fullName evidence="4">DUF2029 domain-containing protein</fullName>
    </recommendedName>
</protein>
<dbReference type="STRING" id="765420.OSCT_0866"/>
<feature type="transmembrane region" description="Helical" evidence="1">
    <location>
        <begin position="128"/>
        <end position="154"/>
    </location>
</feature>
<organism evidence="2 3">
    <name type="scientific">Oscillochloris trichoides DG-6</name>
    <dbReference type="NCBI Taxonomy" id="765420"/>
    <lineage>
        <taxon>Bacteria</taxon>
        <taxon>Bacillati</taxon>
        <taxon>Chloroflexota</taxon>
        <taxon>Chloroflexia</taxon>
        <taxon>Chloroflexales</taxon>
        <taxon>Chloroflexineae</taxon>
        <taxon>Oscillochloridaceae</taxon>
        <taxon>Oscillochloris</taxon>
    </lineage>
</organism>
<dbReference type="EMBL" id="ADVR01000018">
    <property type="protein sequence ID" value="EFO81277.1"/>
    <property type="molecule type" value="Genomic_DNA"/>
</dbReference>
<keyword evidence="1" id="KW-0472">Membrane</keyword>
<feature type="transmembrane region" description="Helical" evidence="1">
    <location>
        <begin position="95"/>
        <end position="112"/>
    </location>
</feature>
<evidence type="ECO:0000313" key="2">
    <source>
        <dbReference type="EMBL" id="EFO81277.1"/>
    </source>
</evidence>
<feature type="transmembrane region" description="Helical" evidence="1">
    <location>
        <begin position="280"/>
        <end position="296"/>
    </location>
</feature>
<dbReference type="HOGENOM" id="CLU_911667_0_0_0"/>
<dbReference type="Proteomes" id="UP000054010">
    <property type="component" value="Unassembled WGS sequence"/>
</dbReference>